<dbReference type="Proteomes" id="UP001597393">
    <property type="component" value="Unassembled WGS sequence"/>
</dbReference>
<evidence type="ECO:0000313" key="1">
    <source>
        <dbReference type="EMBL" id="MFD2599866.1"/>
    </source>
</evidence>
<gene>
    <name evidence="1" type="ORF">ACFSQ3_12985</name>
</gene>
<organism evidence="1 2">
    <name type="scientific">Sphingobacterium corticis</name>
    <dbReference type="NCBI Taxonomy" id="1812823"/>
    <lineage>
        <taxon>Bacteria</taxon>
        <taxon>Pseudomonadati</taxon>
        <taxon>Bacteroidota</taxon>
        <taxon>Sphingobacteriia</taxon>
        <taxon>Sphingobacteriales</taxon>
        <taxon>Sphingobacteriaceae</taxon>
        <taxon>Sphingobacterium</taxon>
    </lineage>
</organism>
<keyword evidence="2" id="KW-1185">Reference proteome</keyword>
<accession>A0ABW5NL98</accession>
<evidence type="ECO:0000313" key="2">
    <source>
        <dbReference type="Proteomes" id="UP001597393"/>
    </source>
</evidence>
<name>A0ABW5NL98_9SPHI</name>
<reference evidence="2" key="1">
    <citation type="journal article" date="2019" name="Int. J. Syst. Evol. Microbiol.">
        <title>The Global Catalogue of Microorganisms (GCM) 10K type strain sequencing project: providing services to taxonomists for standard genome sequencing and annotation.</title>
        <authorList>
            <consortium name="The Broad Institute Genomics Platform"/>
            <consortium name="The Broad Institute Genome Sequencing Center for Infectious Disease"/>
            <person name="Wu L."/>
            <person name="Ma J."/>
        </authorList>
    </citation>
    <scope>NUCLEOTIDE SEQUENCE [LARGE SCALE GENOMIC DNA]</scope>
    <source>
        <strain evidence="2">KCTC 42248</strain>
    </source>
</reference>
<protein>
    <submittedName>
        <fullName evidence="1">Uncharacterized protein</fullName>
    </submittedName>
</protein>
<comment type="caution">
    <text evidence="1">The sequence shown here is derived from an EMBL/GenBank/DDBJ whole genome shotgun (WGS) entry which is preliminary data.</text>
</comment>
<dbReference type="EMBL" id="JBHUMA010000006">
    <property type="protein sequence ID" value="MFD2599866.1"/>
    <property type="molecule type" value="Genomic_DNA"/>
</dbReference>
<sequence>MTDIPMNWRSLKKKGRSGTIMPALRDLPVGKAIEVANYGTARVYVSKLNGEFDDREYNLFPNDGSYFIGRTA</sequence>
<proteinExistence type="predicted"/>